<accession>A0A8J2WSM4</accession>
<comment type="caution">
    <text evidence="2">The sequence shown here is derived from an EMBL/GenBank/DDBJ whole genome shotgun (WGS) entry which is preliminary data.</text>
</comment>
<evidence type="ECO:0000256" key="1">
    <source>
        <dbReference type="SAM" id="MobiDB-lite"/>
    </source>
</evidence>
<reference evidence="2" key="1">
    <citation type="submission" date="2021-11" db="EMBL/GenBank/DDBJ databases">
        <authorList>
            <consortium name="Genoscope - CEA"/>
            <person name="William W."/>
        </authorList>
    </citation>
    <scope>NUCLEOTIDE SEQUENCE</scope>
</reference>
<dbReference type="Proteomes" id="UP000789595">
    <property type="component" value="Unassembled WGS sequence"/>
</dbReference>
<proteinExistence type="predicted"/>
<feature type="compositionally biased region" description="Polar residues" evidence="1">
    <location>
        <begin position="12"/>
        <end position="24"/>
    </location>
</feature>
<feature type="compositionally biased region" description="Basic residues" evidence="1">
    <location>
        <begin position="25"/>
        <end position="38"/>
    </location>
</feature>
<feature type="region of interest" description="Disordered" evidence="1">
    <location>
        <begin position="10"/>
        <end position="51"/>
    </location>
</feature>
<protein>
    <submittedName>
        <fullName evidence="2">Uncharacterized protein</fullName>
    </submittedName>
</protein>
<dbReference type="InterPro" id="IPR015947">
    <property type="entry name" value="PUA-like_sf"/>
</dbReference>
<sequence length="199" mass="22319">MASLRLAIKASLEQSQPPALPQQTTRKRGKGPPSKKSKATAAGPPSWTRGDVQLRPTRATLRGLNVQRPWAPMLLDGSKVIETRTYDIDKQKCFANEWFWVVETPGKKRQRGQRAHITGCIKFSSESVRYTSLAQWRADEDKHRIPAGSEYDWNGRGAMYGWRVEGAYALRSPLPRPDPKGVINSKPVTRTVPRGGWLA</sequence>
<name>A0A8J2WSM4_9STRA</name>
<dbReference type="EMBL" id="CAKKNE010000006">
    <property type="protein sequence ID" value="CAH0379265.1"/>
    <property type="molecule type" value="Genomic_DNA"/>
</dbReference>
<gene>
    <name evidence="2" type="ORF">PECAL_6P08750</name>
</gene>
<dbReference type="Gene3D" id="2.30.130.30">
    <property type="entry name" value="Hypothetical protein"/>
    <property type="match status" value="1"/>
</dbReference>
<evidence type="ECO:0000313" key="3">
    <source>
        <dbReference type="Proteomes" id="UP000789595"/>
    </source>
</evidence>
<dbReference type="SUPFAM" id="SSF88697">
    <property type="entry name" value="PUA domain-like"/>
    <property type="match status" value="1"/>
</dbReference>
<organism evidence="2 3">
    <name type="scientific">Pelagomonas calceolata</name>
    <dbReference type="NCBI Taxonomy" id="35677"/>
    <lineage>
        <taxon>Eukaryota</taxon>
        <taxon>Sar</taxon>
        <taxon>Stramenopiles</taxon>
        <taxon>Ochrophyta</taxon>
        <taxon>Pelagophyceae</taxon>
        <taxon>Pelagomonadales</taxon>
        <taxon>Pelagomonadaceae</taxon>
        <taxon>Pelagomonas</taxon>
    </lineage>
</organism>
<dbReference type="AlphaFoldDB" id="A0A8J2WSM4"/>
<dbReference type="OrthoDB" id="46257at2759"/>
<keyword evidence="3" id="KW-1185">Reference proteome</keyword>
<evidence type="ECO:0000313" key="2">
    <source>
        <dbReference type="EMBL" id="CAH0379265.1"/>
    </source>
</evidence>